<dbReference type="InterPro" id="IPR015943">
    <property type="entry name" value="WD40/YVTN_repeat-like_dom_sf"/>
</dbReference>
<reference evidence="9" key="1">
    <citation type="submission" date="2021-02" db="EMBL/GenBank/DDBJ databases">
        <authorList>
            <person name="Nowell W R."/>
        </authorList>
    </citation>
    <scope>NUCLEOTIDE SEQUENCE</scope>
</reference>
<dbReference type="PANTHER" id="PTHR10361">
    <property type="entry name" value="SODIUM-BILE ACID COTRANSPORTER"/>
    <property type="match status" value="1"/>
</dbReference>
<dbReference type="Pfam" id="PF01758">
    <property type="entry name" value="SBF"/>
    <property type="match status" value="1"/>
</dbReference>
<evidence type="ECO:0000256" key="7">
    <source>
        <dbReference type="PROSITE-ProRule" id="PRU00221"/>
    </source>
</evidence>
<evidence type="ECO:0000313" key="9">
    <source>
        <dbReference type="EMBL" id="CAF0973931.1"/>
    </source>
</evidence>
<evidence type="ECO:0000313" key="10">
    <source>
        <dbReference type="EMBL" id="CAF3746857.1"/>
    </source>
</evidence>
<evidence type="ECO:0000256" key="6">
    <source>
        <dbReference type="ARBA" id="ARBA00023136"/>
    </source>
</evidence>
<keyword evidence="4" id="KW-0769">Symport</keyword>
<dbReference type="EMBL" id="CAJNOQ010002703">
    <property type="protein sequence ID" value="CAF0973931.1"/>
    <property type="molecule type" value="Genomic_DNA"/>
</dbReference>
<feature type="transmembrane region" description="Helical" evidence="8">
    <location>
        <begin position="541"/>
        <end position="564"/>
    </location>
</feature>
<dbReference type="PROSITE" id="PS50082">
    <property type="entry name" value="WD_REPEATS_2"/>
    <property type="match status" value="1"/>
</dbReference>
<dbReference type="InterPro" id="IPR001680">
    <property type="entry name" value="WD40_rpt"/>
</dbReference>
<evidence type="ECO:0000256" key="1">
    <source>
        <dbReference type="ARBA" id="ARBA00004141"/>
    </source>
</evidence>
<keyword evidence="4" id="KW-0813">Transport</keyword>
<evidence type="ECO:0000256" key="5">
    <source>
        <dbReference type="ARBA" id="ARBA00022989"/>
    </source>
</evidence>
<proteinExistence type="inferred from homology"/>
<name>A0A814ENZ9_9BILA</name>
<dbReference type="InterPro" id="IPR038770">
    <property type="entry name" value="Na+/solute_symporter_sf"/>
</dbReference>
<feature type="transmembrane region" description="Helical" evidence="8">
    <location>
        <begin position="644"/>
        <end position="665"/>
    </location>
</feature>
<protein>
    <submittedName>
        <fullName evidence="9">Uncharacterized protein</fullName>
    </submittedName>
</protein>
<evidence type="ECO:0000256" key="2">
    <source>
        <dbReference type="ARBA" id="ARBA00006528"/>
    </source>
</evidence>
<dbReference type="Gene3D" id="1.20.1530.20">
    <property type="match status" value="1"/>
</dbReference>
<comment type="caution">
    <text evidence="9">The sequence shown here is derived from an EMBL/GenBank/DDBJ whole genome shotgun (WGS) entry which is preliminary data.</text>
</comment>
<dbReference type="Gene3D" id="2.130.10.10">
    <property type="entry name" value="YVTN repeat-like/Quinoprotein amine dehydrogenase"/>
    <property type="match status" value="1"/>
</dbReference>
<dbReference type="GO" id="GO:0016020">
    <property type="term" value="C:membrane"/>
    <property type="evidence" value="ECO:0007669"/>
    <property type="project" value="UniProtKB-SubCell"/>
</dbReference>
<organism evidence="9 11">
    <name type="scientific">Didymodactylos carnosus</name>
    <dbReference type="NCBI Taxonomy" id="1234261"/>
    <lineage>
        <taxon>Eukaryota</taxon>
        <taxon>Metazoa</taxon>
        <taxon>Spiralia</taxon>
        <taxon>Gnathifera</taxon>
        <taxon>Rotifera</taxon>
        <taxon>Eurotatoria</taxon>
        <taxon>Bdelloidea</taxon>
        <taxon>Philodinida</taxon>
        <taxon>Philodinidae</taxon>
        <taxon>Didymodactylos</taxon>
    </lineage>
</organism>
<keyword evidence="7" id="KW-0853">WD repeat</keyword>
<keyword evidence="11" id="KW-1185">Reference proteome</keyword>
<dbReference type="Proteomes" id="UP000681722">
    <property type="component" value="Unassembled WGS sequence"/>
</dbReference>
<feature type="transmembrane region" description="Helical" evidence="8">
    <location>
        <begin position="510"/>
        <end position="529"/>
    </location>
</feature>
<evidence type="ECO:0000256" key="8">
    <source>
        <dbReference type="SAM" id="Phobius"/>
    </source>
</evidence>
<feature type="repeat" description="WD" evidence="7">
    <location>
        <begin position="137"/>
        <end position="178"/>
    </location>
</feature>
<dbReference type="PANTHER" id="PTHR10361:SF28">
    <property type="entry name" value="P3 PROTEIN-RELATED"/>
    <property type="match status" value="1"/>
</dbReference>
<comment type="similarity">
    <text evidence="2">Belongs to the bile acid:sodium symporter (BASS) (TC 2.A.28) family.</text>
</comment>
<keyword evidence="5 8" id="KW-1133">Transmembrane helix</keyword>
<dbReference type="SMART" id="SM00320">
    <property type="entry name" value="WD40"/>
    <property type="match status" value="4"/>
</dbReference>
<keyword evidence="6 8" id="KW-0472">Membrane</keyword>
<dbReference type="InterPro" id="IPR002657">
    <property type="entry name" value="BilAc:Na_symport/Acr3"/>
</dbReference>
<dbReference type="SUPFAM" id="SSF50978">
    <property type="entry name" value="WD40 repeat-like"/>
    <property type="match status" value="1"/>
</dbReference>
<dbReference type="Pfam" id="PF00400">
    <property type="entry name" value="WD40"/>
    <property type="match status" value="1"/>
</dbReference>
<feature type="transmembrane region" description="Helical" evidence="8">
    <location>
        <begin position="677"/>
        <end position="697"/>
    </location>
</feature>
<accession>A0A814ENZ9</accession>
<feature type="transmembrane region" description="Helical" evidence="8">
    <location>
        <begin position="703"/>
        <end position="726"/>
    </location>
</feature>
<dbReference type="EMBL" id="CAJOBC010002703">
    <property type="protein sequence ID" value="CAF3746857.1"/>
    <property type="molecule type" value="Genomic_DNA"/>
</dbReference>
<feature type="transmembrane region" description="Helical" evidence="8">
    <location>
        <begin position="483"/>
        <end position="504"/>
    </location>
</feature>
<feature type="transmembrane region" description="Helical" evidence="8">
    <location>
        <begin position="576"/>
        <end position="600"/>
    </location>
</feature>
<dbReference type="AlphaFoldDB" id="A0A814ENZ9"/>
<feature type="transmembrane region" description="Helical" evidence="8">
    <location>
        <begin position="451"/>
        <end position="471"/>
    </location>
</feature>
<dbReference type="Proteomes" id="UP000663829">
    <property type="component" value="Unassembled WGS sequence"/>
</dbReference>
<keyword evidence="3 8" id="KW-0812">Transmembrane</keyword>
<evidence type="ECO:0000256" key="3">
    <source>
        <dbReference type="ARBA" id="ARBA00022692"/>
    </source>
</evidence>
<dbReference type="InterPro" id="IPR004710">
    <property type="entry name" value="Bilac:Na_transpt"/>
</dbReference>
<evidence type="ECO:0000256" key="4">
    <source>
        <dbReference type="ARBA" id="ARBA00022847"/>
    </source>
</evidence>
<dbReference type="InterPro" id="IPR036322">
    <property type="entry name" value="WD40_repeat_dom_sf"/>
</dbReference>
<dbReference type="GO" id="GO:0015293">
    <property type="term" value="F:symporter activity"/>
    <property type="evidence" value="ECO:0007669"/>
    <property type="project" value="UniProtKB-KW"/>
</dbReference>
<dbReference type="OrthoDB" id="203097at2759"/>
<comment type="subcellular location">
    <subcellularLocation>
        <location evidence="1">Membrane</location>
        <topology evidence="1">Multi-pass membrane protein</topology>
    </subcellularLocation>
</comment>
<evidence type="ECO:0000313" key="11">
    <source>
        <dbReference type="Proteomes" id="UP000663829"/>
    </source>
</evidence>
<gene>
    <name evidence="9" type="ORF">GPM918_LOCUS12386</name>
    <name evidence="10" type="ORF">SRO942_LOCUS12387</name>
</gene>
<sequence>MILINPNELCDSGKEEKKRIKFECTQVLTENHKKPIYAVAVNQHQTSDGGLLFATSAGNEIHIYKHANDVAGGKSGVVRVIEATRTRHFKPLHHFGSVNQMAFASHQPKLMVSACSNLTVYLWDVSVGLCLSTFFGPYRHYQQILSVDINHDGTLAASGSMDCSVCIWSITETRTLKNIQLAETKPQNSKEHRLMKPHRVHVPLFLTSTLHDHYVDSVKFFDEIMITKSADNTFCIWNYDLKTSKTDANVFFKWKQHDPSPDILFDIRLGISSMEKVRIACLPITLMYSQSKRLIREVSFTSDGRTLFALDEDIFETSIGELTSNDHVSLESLDETYKIPLFQTRYVTISIKQSHVTKSDAIQLRFQSVVSDKRVIQIREVDDRLENIDWIKDLDRRSKMFTMTWSIKSIYMDMTTVTFKSFLLYDNQTVTSKTWNITILVSQPKRVIDKIWFMSLPFLIVFISVQMGVLLDTSVIKDIVKKPTPLIIGFVAQYGLMPLLAYSITKIFRYTALHGLTLFLIGCCPGGTASNQWTLLFDGDVNLSAVMSFTSTLASFFMMPLWFYTLGNSYLRELKLHIPFLGLLRTLATIVVPYTVGILISHYSPKTRNLVKKIVKPMMLFLVIFFLVFGTLVNWYMFKMIDLYSALTAPLLPWIGFLLGGLLALICRQDWSRVKTIGIEAGIQNVGIAFMVIMYSFPQPQATQGLVVPLVVALLTTKPFYLALLIRHYVKKHQKKQEIEMSVVDGNGHVEKTLLENKEESNSEKIHPEEVKTFIHSYQVASA</sequence>
<feature type="transmembrane region" description="Helical" evidence="8">
    <location>
        <begin position="620"/>
        <end position="638"/>
    </location>
</feature>